<dbReference type="InterPro" id="IPR053137">
    <property type="entry name" value="NLR-like"/>
</dbReference>
<dbReference type="Pfam" id="PF13374">
    <property type="entry name" value="TPR_10"/>
    <property type="match status" value="2"/>
</dbReference>
<dbReference type="Gene3D" id="3.40.50.1580">
    <property type="entry name" value="Nucleoside phosphorylase domain"/>
    <property type="match status" value="1"/>
</dbReference>
<dbReference type="GO" id="GO:0003824">
    <property type="term" value="F:catalytic activity"/>
    <property type="evidence" value="ECO:0007669"/>
    <property type="project" value="InterPro"/>
</dbReference>
<dbReference type="GO" id="GO:0009116">
    <property type="term" value="P:nucleoside metabolic process"/>
    <property type="evidence" value="ECO:0007669"/>
    <property type="project" value="InterPro"/>
</dbReference>
<dbReference type="Gene3D" id="3.40.50.300">
    <property type="entry name" value="P-loop containing nucleotide triphosphate hydrolases"/>
    <property type="match status" value="1"/>
</dbReference>
<gene>
    <name evidence="2" type="ORF">M441DRAFT_194367</name>
</gene>
<dbReference type="InterPro" id="IPR035994">
    <property type="entry name" value="Nucleoside_phosphorylase_sf"/>
</dbReference>
<name>A0A2T3Z883_TRIA4</name>
<dbReference type="SUPFAM" id="SSF52540">
    <property type="entry name" value="P-loop containing nucleoside triphosphate hydrolases"/>
    <property type="match status" value="1"/>
</dbReference>
<dbReference type="SMART" id="SM00028">
    <property type="entry name" value="TPR"/>
    <property type="match status" value="9"/>
</dbReference>
<dbReference type="Pfam" id="PF13424">
    <property type="entry name" value="TPR_12"/>
    <property type="match status" value="3"/>
</dbReference>
<protein>
    <recommendedName>
        <fullName evidence="1">Nucleoside phosphorylase domain-containing protein</fullName>
    </recommendedName>
</protein>
<dbReference type="Pfam" id="PF01048">
    <property type="entry name" value="PNP_UDP_1"/>
    <property type="match status" value="1"/>
</dbReference>
<dbReference type="InterPro" id="IPR000845">
    <property type="entry name" value="Nucleoside_phosphorylase_d"/>
</dbReference>
<dbReference type="EMBL" id="KZ679262">
    <property type="protein sequence ID" value="PTB41017.1"/>
    <property type="molecule type" value="Genomic_DNA"/>
</dbReference>
<dbReference type="STRING" id="1042311.A0A2T3Z883"/>
<proteinExistence type="predicted"/>
<organism evidence="2 3">
    <name type="scientific">Trichoderma asperellum (strain ATCC 204424 / CBS 433.97 / NBRC 101777)</name>
    <dbReference type="NCBI Taxonomy" id="1042311"/>
    <lineage>
        <taxon>Eukaryota</taxon>
        <taxon>Fungi</taxon>
        <taxon>Dikarya</taxon>
        <taxon>Ascomycota</taxon>
        <taxon>Pezizomycotina</taxon>
        <taxon>Sordariomycetes</taxon>
        <taxon>Hypocreomycetidae</taxon>
        <taxon>Hypocreales</taxon>
        <taxon>Hypocreaceae</taxon>
        <taxon>Trichoderma</taxon>
    </lineage>
</organism>
<dbReference type="Proteomes" id="UP000240493">
    <property type="component" value="Unassembled WGS sequence"/>
</dbReference>
<dbReference type="PANTHER" id="PTHR46082:SF6">
    <property type="entry name" value="AAA+ ATPASE DOMAIN-CONTAINING PROTEIN-RELATED"/>
    <property type="match status" value="1"/>
</dbReference>
<feature type="domain" description="Nucleoside phosphorylase" evidence="1">
    <location>
        <begin position="13"/>
        <end position="129"/>
    </location>
</feature>
<dbReference type="Gene3D" id="1.25.40.10">
    <property type="entry name" value="Tetratricopeptide repeat domain"/>
    <property type="match status" value="2"/>
</dbReference>
<dbReference type="AlphaFoldDB" id="A0A2T3Z883"/>
<keyword evidence="3" id="KW-1185">Reference proteome</keyword>
<dbReference type="SUPFAM" id="SSF48452">
    <property type="entry name" value="TPR-like"/>
    <property type="match status" value="1"/>
</dbReference>
<evidence type="ECO:0000259" key="1">
    <source>
        <dbReference type="Pfam" id="PF01048"/>
    </source>
</evidence>
<accession>A0A2T3Z883</accession>
<dbReference type="InterPro" id="IPR011990">
    <property type="entry name" value="TPR-like_helical_dom_sf"/>
</dbReference>
<evidence type="ECO:0000313" key="2">
    <source>
        <dbReference type="EMBL" id="PTB41017.1"/>
    </source>
</evidence>
<dbReference type="OrthoDB" id="626167at2759"/>
<reference evidence="2 3" key="1">
    <citation type="submission" date="2016-07" db="EMBL/GenBank/DDBJ databases">
        <title>Multiple horizontal gene transfer events from other fungi enriched the ability of initially mycotrophic Trichoderma (Ascomycota) to feed on dead plant biomass.</title>
        <authorList>
            <consortium name="DOE Joint Genome Institute"/>
            <person name="Aerts A."/>
            <person name="Atanasova L."/>
            <person name="Chenthamara K."/>
            <person name="Zhang J."/>
            <person name="Grujic M."/>
            <person name="Henrissat B."/>
            <person name="Kuo A."/>
            <person name="Salamov A."/>
            <person name="Lipzen A."/>
            <person name="Labutti K."/>
            <person name="Barry K."/>
            <person name="Miao Y."/>
            <person name="Rahimi M.J."/>
            <person name="Shen Q."/>
            <person name="Grigoriev I.V."/>
            <person name="Kubicek C.P."/>
            <person name="Druzhinina I.S."/>
        </authorList>
    </citation>
    <scope>NUCLEOTIDE SEQUENCE [LARGE SCALE GENOMIC DNA]</scope>
    <source>
        <strain evidence="2 3">CBS 433.97</strain>
    </source>
</reference>
<sequence>MSQRPSSREDFEVAIICALPLEYDAVVLLFDEFWDEDGDTFGRAIGDVNNYRTGCIGKHNVVLALLSHMGKAHAAAAAASMRSSYGALRLVILAGICGGVPFNSQGEIFLGDVVISKSIIQYDFGRKYPNGFMRKTTDEDNLRKHGKNIRNFLTKFDTSSDKGRLFERTAYFLKQLQQKASKDQDKYKYPGIAEDKLFESSYRHKHRNSVACICNNCHGRKDPVCDGALSSSCDNLGCDEDYLVVRKQLKEQDKAQEPAIYIGAVASGDTVMKSGEDRDSIARRESVIAFEMEGAGVWEEMPCIVVKGVCDYADCHKNKLWQHFAAATAASASKAILEQYIRTDRGRGQFIEDSLRSLFLVPLRRNQDFIGRDTILSGLLGKIQPDANKDNCQRTIIEGLEGVGKTQIALEAAYLLHNEQPDCSIFWVPAADALTFEIAYRNIGKQLKIPQINEDETDFKQRVKVALSAESSGSWLLVVDNADNINLLFGPAGILHYLPFSRTGSILFTTRNHETAVRLDILAESIFSIPEMSESEALSLLQEGLKRSQTNNIEASKRLLDMLANLPLAIRQASAYMATKHISTLDYLELCESEPKDMIDLLSRDFEDRHQFAKNPVAITWLISFSDIIQRDQLAAEYLKFISILAEEDIPKSLLPTATERKAIHAIATLRAYAFITEREGEDSFDTHRLARLAMRNWLKKEGELKQCVTSAIQRLNDVVPYPKHTNSADWMKYLPHAQAVLELSEYSTSKEAEASLFTKVAEGNNRLGQYQIGEQIHRKAIKLREKVFGKYDQNTLVNMSKLADTLYNLGKFPEAEEVYRQTFNLKKEVLGLNHPSTLQTMNYLATALRRLSRYREAEQIYRQIFTLKEKVLGIDHPSTLESMNCFASILSDLGKYKEAEKLHQGALKLNEVVFGKNHLATLNSMNNLALVFFQLGKLEDAEKLQWETLERKERVFGKEDLSTLDSMGNLANTFSVQGRYKEAEELLQQSFKLKKKVLGKDTHPSVLKDMHGLGILLYQLGKYMEAAKLQEKTLELKKEVFGRSHPTTLEAMNNFACVLRKLGRSTEAENLHRQTLAFREEVFGKSHPATIESMNNLANLFSDSGRYIEAEELRLQTLKLRREWLARDVL</sequence>
<dbReference type="SUPFAM" id="SSF53167">
    <property type="entry name" value="Purine and uridine phosphorylases"/>
    <property type="match status" value="1"/>
</dbReference>
<dbReference type="InterPro" id="IPR027417">
    <property type="entry name" value="P-loop_NTPase"/>
</dbReference>
<evidence type="ECO:0000313" key="3">
    <source>
        <dbReference type="Proteomes" id="UP000240493"/>
    </source>
</evidence>
<dbReference type="PANTHER" id="PTHR46082">
    <property type="entry name" value="ATP/GTP-BINDING PROTEIN-RELATED"/>
    <property type="match status" value="1"/>
</dbReference>
<dbReference type="InterPro" id="IPR019734">
    <property type="entry name" value="TPR_rpt"/>
</dbReference>